<evidence type="ECO:0000256" key="1">
    <source>
        <dbReference type="SAM" id="SignalP"/>
    </source>
</evidence>
<dbReference type="Proteomes" id="UP000007934">
    <property type="component" value="Chromosome"/>
</dbReference>
<feature type="signal peptide" evidence="1">
    <location>
        <begin position="1"/>
        <end position="21"/>
    </location>
</feature>
<dbReference type="CDD" id="cd00063">
    <property type="entry name" value="FN3"/>
    <property type="match status" value="2"/>
</dbReference>
<dbReference type="RefSeq" id="WP_013469538.1">
    <property type="nucleotide sequence ID" value="NC_014810.2"/>
</dbReference>
<organism evidence="3 4">
    <name type="scientific">Helicobacter felis (strain ATCC 49179 / CCUG 28539 / NCTC 12436 / CS1)</name>
    <dbReference type="NCBI Taxonomy" id="936155"/>
    <lineage>
        <taxon>Bacteria</taxon>
        <taxon>Pseudomonadati</taxon>
        <taxon>Campylobacterota</taxon>
        <taxon>Epsilonproteobacteria</taxon>
        <taxon>Campylobacterales</taxon>
        <taxon>Helicobacteraceae</taxon>
        <taxon>Helicobacter</taxon>
    </lineage>
</organism>
<keyword evidence="4" id="KW-1185">Reference proteome</keyword>
<dbReference type="KEGG" id="hfe:HFELIS_10900"/>
<evidence type="ECO:0000259" key="2">
    <source>
        <dbReference type="PROSITE" id="PS50853"/>
    </source>
</evidence>
<dbReference type="InterPro" id="IPR050713">
    <property type="entry name" value="RTP_Phos/Ushers"/>
</dbReference>
<accession>E7ADB7</accession>
<evidence type="ECO:0000313" key="3">
    <source>
        <dbReference type="EMBL" id="CBY83174.1"/>
    </source>
</evidence>
<dbReference type="AlphaFoldDB" id="E7ADB7"/>
<feature type="chain" id="PRO_5003215489" evidence="1">
    <location>
        <begin position="22"/>
        <end position="418"/>
    </location>
</feature>
<sequence length="418" mass="47154">MGVSKKLVFLSVLALFLSNCASSKKNNTLSFADHSEMEAMNTSLPVVQGIKTINDVQSVGFEWLPISHPERIDGFVIYRTQQDQNFKRVGVVRNPFATHYYDDNLTPQTQYYYQIATIGKNGELSQMSKTINVRTSFINPVENVFASMTTPREIKVFWTPHPNPSIAKYIIQREDDQGKFVNIGAVRNRLFVEYFDRKLGDGQTHRYRVIAEDFEGAKSLPSAVVIGKTKNPPPLVNGTQASTALTRRVQLKWSPAEQKDVVGYRIYAADDLNGKYKEIAQTRATEYIDNVNTDGTDRFYKIVAVDKDGIEGNMPQEAIKGATLPRPPTPVITKGTIEDGRAIITWEAIKGTRVRDYAVYRFENNSHSKPLRYGSIIGTQFVDKAMETGTKYRYQVVSVDGDGLESRPSKEVELRLDR</sequence>
<proteinExistence type="predicted"/>
<dbReference type="SMART" id="SM00060">
    <property type="entry name" value="FN3"/>
    <property type="match status" value="4"/>
</dbReference>
<dbReference type="eggNOG" id="COG4733">
    <property type="taxonomic scope" value="Bacteria"/>
</dbReference>
<dbReference type="InterPro" id="IPR013783">
    <property type="entry name" value="Ig-like_fold"/>
</dbReference>
<protein>
    <submittedName>
        <fullName evidence="3">Fibronectin domain-containing lipoprotein</fullName>
    </submittedName>
</protein>
<dbReference type="HOGENOM" id="CLU_680919_0_0_7"/>
<keyword evidence="1" id="KW-0732">Signal</keyword>
<dbReference type="GeneID" id="36133522"/>
<dbReference type="GO" id="GO:0016020">
    <property type="term" value="C:membrane"/>
    <property type="evidence" value="ECO:0007669"/>
    <property type="project" value="UniProtKB-SubCell"/>
</dbReference>
<dbReference type="EMBL" id="FQ670179">
    <property type="protein sequence ID" value="CBY83174.1"/>
    <property type="molecule type" value="Genomic_DNA"/>
</dbReference>
<dbReference type="SUPFAM" id="SSF49265">
    <property type="entry name" value="Fibronectin type III"/>
    <property type="match status" value="2"/>
</dbReference>
<dbReference type="Gene3D" id="2.60.40.10">
    <property type="entry name" value="Immunoglobulins"/>
    <property type="match status" value="4"/>
</dbReference>
<keyword evidence="3" id="KW-0449">Lipoprotein</keyword>
<dbReference type="STRING" id="936155.HFELIS_10900"/>
<gene>
    <name evidence="3" type="ordered locus">Hfelis_10900</name>
</gene>
<name>E7ADB7_HELFC</name>
<reference evidence="3 4" key="1">
    <citation type="journal article" date="2011" name="Genome Biol. Evol.">
        <title>Comparative whole genome sequence analysis of the carcinogenic bacterial model pathogen Helicobacter felis.</title>
        <authorList>
            <person name="Arnold I.C."/>
            <person name="Zigova Z."/>
            <person name="Holden M."/>
            <person name="Lawley T.D."/>
            <person name="Rad R."/>
            <person name="Dougan G."/>
            <person name="Falkow S."/>
            <person name="Bentley S.D."/>
            <person name="Muller A."/>
        </authorList>
    </citation>
    <scope>NUCLEOTIDE SEQUENCE [LARGE SCALE GENOMIC DNA]</scope>
    <source>
        <strain evidence="4">ATCC 49179 / CCUG 28539 / NCTC 12436 / CS1</strain>
    </source>
</reference>
<dbReference type="PANTHER" id="PTHR46957">
    <property type="entry name" value="CYTOKINE RECEPTOR"/>
    <property type="match status" value="1"/>
</dbReference>
<dbReference type="PROSITE" id="PS50853">
    <property type="entry name" value="FN3"/>
    <property type="match status" value="3"/>
</dbReference>
<evidence type="ECO:0000313" key="4">
    <source>
        <dbReference type="Proteomes" id="UP000007934"/>
    </source>
</evidence>
<dbReference type="InterPro" id="IPR003961">
    <property type="entry name" value="FN3_dom"/>
</dbReference>
<dbReference type="OrthoDB" id="9810925at2"/>
<dbReference type="InterPro" id="IPR036116">
    <property type="entry name" value="FN3_sf"/>
</dbReference>
<feature type="domain" description="Fibronectin type-III" evidence="2">
    <location>
        <begin position="140"/>
        <end position="232"/>
    </location>
</feature>
<feature type="domain" description="Fibronectin type-III" evidence="2">
    <location>
        <begin position="42"/>
        <end position="138"/>
    </location>
</feature>
<feature type="domain" description="Fibronectin type-III" evidence="2">
    <location>
        <begin position="324"/>
        <end position="418"/>
    </location>
</feature>
<dbReference type="PANTHER" id="PTHR46957:SF3">
    <property type="entry name" value="CYTOKINE RECEPTOR"/>
    <property type="match status" value="1"/>
</dbReference>